<dbReference type="InterPro" id="IPR006463">
    <property type="entry name" value="MiaB_methiolase"/>
</dbReference>
<dbReference type="FunFam" id="3.40.50.12160:FF:000003">
    <property type="entry name" value="CDK5 regulatory subunit-associated protein 1"/>
    <property type="match status" value="1"/>
</dbReference>
<dbReference type="InterPro" id="IPR006638">
    <property type="entry name" value="Elp3/MiaA/NifB-like_rSAM"/>
</dbReference>
<evidence type="ECO:0000256" key="8">
    <source>
        <dbReference type="ARBA" id="ARBA00023014"/>
    </source>
</evidence>
<comment type="similarity">
    <text evidence="13">Belongs to the methylthiotransferase family. MiaB subfamily.</text>
</comment>
<name>A0A1H1B800_9FLAO</name>
<keyword evidence="3 13" id="KW-0963">Cytoplasm</keyword>
<protein>
    <recommendedName>
        <fullName evidence="10 13">tRNA-2-methylthio-N(6)-dimethylallyladenosine synthase</fullName>
        <ecNumber evidence="9 13">2.8.4.3</ecNumber>
    </recommendedName>
    <alternativeName>
        <fullName evidence="12 13">(Dimethylallyl)adenosine tRNA methylthiotransferase MiaB</fullName>
    </alternativeName>
    <alternativeName>
        <fullName evidence="11 13">tRNA-i(6)A37 methylthiotransferase</fullName>
    </alternativeName>
</protein>
<dbReference type="GO" id="GO:0005829">
    <property type="term" value="C:cytosol"/>
    <property type="evidence" value="ECO:0007669"/>
    <property type="project" value="TreeGrafter"/>
</dbReference>
<evidence type="ECO:0000256" key="4">
    <source>
        <dbReference type="ARBA" id="ARBA00022679"/>
    </source>
</evidence>
<dbReference type="HAMAP" id="MF_01864">
    <property type="entry name" value="tRNA_metthiotr_MiaB"/>
    <property type="match status" value="1"/>
</dbReference>
<dbReference type="SFLD" id="SFLDS00029">
    <property type="entry name" value="Radical_SAM"/>
    <property type="match status" value="1"/>
</dbReference>
<feature type="domain" description="MTTase N-terminal" evidence="15">
    <location>
        <begin position="107"/>
        <end position="223"/>
    </location>
</feature>
<dbReference type="InterPro" id="IPR038135">
    <property type="entry name" value="Methylthiotransferase_N_sf"/>
</dbReference>
<dbReference type="InterPro" id="IPR013848">
    <property type="entry name" value="Methylthiotransferase_N"/>
</dbReference>
<dbReference type="GO" id="GO:0035597">
    <property type="term" value="F:tRNA-2-methylthio-N(6)-dimethylallyladenosine(37) synthase activity"/>
    <property type="evidence" value="ECO:0007669"/>
    <property type="project" value="UniProtKB-EC"/>
</dbReference>
<gene>
    <name evidence="13" type="primary">miaB</name>
    <name evidence="17" type="ORF">SAMN05421664_1760</name>
</gene>
<keyword evidence="2 13" id="KW-0004">4Fe-4S</keyword>
<dbReference type="PROSITE" id="PS01278">
    <property type="entry name" value="MTTASE_RADICAL"/>
    <property type="match status" value="1"/>
</dbReference>
<comment type="cofactor">
    <cofactor evidence="13">
        <name>[4Fe-4S] cluster</name>
        <dbReference type="ChEBI" id="CHEBI:49883"/>
    </cofactor>
    <text evidence="13">Binds 2 [4Fe-4S] clusters. One cluster is coordinated with 3 cysteines and an exchangeable S-adenosyl-L-methionine.</text>
</comment>
<dbReference type="AlphaFoldDB" id="A0A1H1B800"/>
<dbReference type="EC" id="2.8.4.3" evidence="9 13"/>
<dbReference type="SFLD" id="SFLDG01061">
    <property type="entry name" value="methylthiotransferase"/>
    <property type="match status" value="1"/>
</dbReference>
<dbReference type="SMART" id="SM00729">
    <property type="entry name" value="Elp3"/>
    <property type="match status" value="1"/>
</dbReference>
<dbReference type="InterPro" id="IPR058240">
    <property type="entry name" value="rSAM_sf"/>
</dbReference>
<sequence>MFNNSGKSLVSADGTIDFVKYSDSIEIEMRWIEENLEFNNSCHSVTGFCIFANSMSSEFNVLRSSCLAIDLNLRLKPKTDTIVQEKYIDETKQGEAFAIAEKDGNSKKLFLESYGCQMNFSDSEIVASILNEQGYNTTLKVEEADLILLNTCSIREKAEQTVRMRLSQFKNLKKERPNMTVGVLGCMAERLKTKFLEEEQLVDLVVGPDAYRDLPNLLKETEDGRDAINVILSKEETYADINPVRLGGNGVTAFVTITRGCDNMCTFCVVPFTRGRERSRDPHSILEECKNLWESGYKEITLLGQNVDSYLWYGGGPKKDFAKASEMQKATAVDFSQLLDLVAKAVPEMRIRFSTSNPQDMSLDVFRMMAKHDNICKYVHLPVQSGSNKMLEAMNRQHTREEYLDLIKKAKEIVPDISFSQDMIIGFCNETEEDHQDTLSLMREVEYDYGYMFAYSERPGTPAHKKMEDNIPADVKQRRLAEVIALQGELSRNRMKSYVGKTHKILIEGISKKNKNQWKGRNSQNAVCVFDMLEGQKIGDIVDVFVFDNTQGTLLGETVKS</sequence>
<feature type="binding site" evidence="13">
    <location>
        <position position="268"/>
    </location>
    <ligand>
        <name>[4Fe-4S] cluster</name>
        <dbReference type="ChEBI" id="CHEBI:49883"/>
        <label>2</label>
        <note>4Fe-4S-S-AdoMet</note>
    </ligand>
</feature>
<keyword evidence="13" id="KW-0819">tRNA processing</keyword>
<dbReference type="PROSITE" id="PS51449">
    <property type="entry name" value="MTTASE_N"/>
    <property type="match status" value="1"/>
</dbReference>
<dbReference type="Pfam" id="PF04055">
    <property type="entry name" value="Radical_SAM"/>
    <property type="match status" value="1"/>
</dbReference>
<evidence type="ECO:0000313" key="17">
    <source>
        <dbReference type="EMBL" id="SDQ48084.1"/>
    </source>
</evidence>
<comment type="function">
    <text evidence="1 13">Catalyzes the methylthiolation of N6-(dimethylallyl)adenosine (i(6)A), leading to the formation of 2-methylthio-N6-(dimethylallyl)adenosine (ms(2)i(6)A) at position 37 in tRNAs that read codons beginning with uridine.</text>
</comment>
<keyword evidence="8 13" id="KW-0411">Iron-sulfur</keyword>
<dbReference type="PROSITE" id="PS50926">
    <property type="entry name" value="TRAM"/>
    <property type="match status" value="1"/>
</dbReference>
<dbReference type="GO" id="GO:0051539">
    <property type="term" value="F:4 iron, 4 sulfur cluster binding"/>
    <property type="evidence" value="ECO:0007669"/>
    <property type="project" value="UniProtKB-UniRule"/>
</dbReference>
<dbReference type="GO" id="GO:0046872">
    <property type="term" value="F:metal ion binding"/>
    <property type="evidence" value="ECO:0007669"/>
    <property type="project" value="UniProtKB-KW"/>
</dbReference>
<feature type="binding site" evidence="13">
    <location>
        <position position="116"/>
    </location>
    <ligand>
        <name>[4Fe-4S] cluster</name>
        <dbReference type="ChEBI" id="CHEBI:49883"/>
        <label>1</label>
    </ligand>
</feature>
<keyword evidence="7 13" id="KW-0408">Iron</keyword>
<dbReference type="Pfam" id="PF00919">
    <property type="entry name" value="UPF0004"/>
    <property type="match status" value="1"/>
</dbReference>
<evidence type="ECO:0000256" key="7">
    <source>
        <dbReference type="ARBA" id="ARBA00023004"/>
    </source>
</evidence>
<evidence type="ECO:0000256" key="5">
    <source>
        <dbReference type="ARBA" id="ARBA00022691"/>
    </source>
</evidence>
<feature type="binding site" evidence="13">
    <location>
        <position position="186"/>
    </location>
    <ligand>
        <name>[4Fe-4S] cluster</name>
        <dbReference type="ChEBI" id="CHEBI:49883"/>
        <label>1</label>
    </ligand>
</feature>
<dbReference type="STRING" id="311333.SAMN05421664_1760"/>
<feature type="binding site" evidence="13">
    <location>
        <position position="261"/>
    </location>
    <ligand>
        <name>[4Fe-4S] cluster</name>
        <dbReference type="ChEBI" id="CHEBI:49883"/>
        <label>2</label>
        <note>4Fe-4S-S-AdoMet</note>
    </ligand>
</feature>
<evidence type="ECO:0000313" key="18">
    <source>
        <dbReference type="Proteomes" id="UP000199627"/>
    </source>
</evidence>
<dbReference type="Gene3D" id="3.80.30.20">
    <property type="entry name" value="tm_1862 like domain"/>
    <property type="match status" value="1"/>
</dbReference>
<feature type="binding site" evidence="13">
    <location>
        <position position="152"/>
    </location>
    <ligand>
        <name>[4Fe-4S] cluster</name>
        <dbReference type="ChEBI" id="CHEBI:49883"/>
        <label>1</label>
    </ligand>
</feature>
<dbReference type="PANTHER" id="PTHR43020:SF2">
    <property type="entry name" value="MITOCHONDRIAL TRNA METHYLTHIOTRANSFERASE CDK5RAP1"/>
    <property type="match status" value="1"/>
</dbReference>
<dbReference type="SUPFAM" id="SSF102114">
    <property type="entry name" value="Radical SAM enzymes"/>
    <property type="match status" value="1"/>
</dbReference>
<dbReference type="FunFam" id="3.80.30.20:FF:000001">
    <property type="entry name" value="tRNA-2-methylthio-N(6)-dimethylallyladenosine synthase 2"/>
    <property type="match status" value="1"/>
</dbReference>
<reference evidence="18" key="1">
    <citation type="submission" date="2016-10" db="EMBL/GenBank/DDBJ databases">
        <authorList>
            <person name="Varghese N."/>
            <person name="Submissions S."/>
        </authorList>
    </citation>
    <scope>NUCLEOTIDE SEQUENCE [LARGE SCALE GENOMIC DNA]</scope>
    <source>
        <strain evidence="18">DSM 17072</strain>
    </source>
</reference>
<comment type="catalytic activity">
    <reaction evidence="13">
        <text>N(6)-dimethylallyladenosine(37) in tRNA + (sulfur carrier)-SH + AH2 + 2 S-adenosyl-L-methionine = 2-methylsulfanyl-N(6)-dimethylallyladenosine(37) in tRNA + (sulfur carrier)-H + 5'-deoxyadenosine + L-methionine + A + S-adenosyl-L-homocysteine + 2 H(+)</text>
        <dbReference type="Rhea" id="RHEA:37067"/>
        <dbReference type="Rhea" id="RHEA-COMP:10375"/>
        <dbReference type="Rhea" id="RHEA-COMP:10376"/>
        <dbReference type="Rhea" id="RHEA-COMP:14737"/>
        <dbReference type="Rhea" id="RHEA-COMP:14739"/>
        <dbReference type="ChEBI" id="CHEBI:13193"/>
        <dbReference type="ChEBI" id="CHEBI:15378"/>
        <dbReference type="ChEBI" id="CHEBI:17319"/>
        <dbReference type="ChEBI" id="CHEBI:17499"/>
        <dbReference type="ChEBI" id="CHEBI:29917"/>
        <dbReference type="ChEBI" id="CHEBI:57844"/>
        <dbReference type="ChEBI" id="CHEBI:57856"/>
        <dbReference type="ChEBI" id="CHEBI:59789"/>
        <dbReference type="ChEBI" id="CHEBI:64428"/>
        <dbReference type="ChEBI" id="CHEBI:74415"/>
        <dbReference type="ChEBI" id="CHEBI:74417"/>
        <dbReference type="EC" id="2.8.4.3"/>
    </reaction>
</comment>
<keyword evidence="18" id="KW-1185">Reference proteome</keyword>
<dbReference type="EMBL" id="FNKL01000002">
    <property type="protein sequence ID" value="SDQ48084.1"/>
    <property type="molecule type" value="Genomic_DNA"/>
</dbReference>
<comment type="subcellular location">
    <subcellularLocation>
        <location evidence="13">Cytoplasm</location>
    </subcellularLocation>
</comment>
<accession>A0A1H1B800</accession>
<keyword evidence="5 13" id="KW-0949">S-adenosyl-L-methionine</keyword>
<comment type="subunit">
    <text evidence="13">Monomer.</text>
</comment>
<evidence type="ECO:0000256" key="9">
    <source>
        <dbReference type="ARBA" id="ARBA00033765"/>
    </source>
</evidence>
<dbReference type="Pfam" id="PF01938">
    <property type="entry name" value="TRAM"/>
    <property type="match status" value="1"/>
</dbReference>
<evidence type="ECO:0000256" key="12">
    <source>
        <dbReference type="ARBA" id="ARBA00081141"/>
    </source>
</evidence>
<keyword evidence="4 13" id="KW-0808">Transferase</keyword>
<evidence type="ECO:0000256" key="11">
    <source>
        <dbReference type="ARBA" id="ARBA00080698"/>
    </source>
</evidence>
<dbReference type="Gene3D" id="3.40.50.12160">
    <property type="entry name" value="Methylthiotransferase, N-terminal domain"/>
    <property type="match status" value="1"/>
</dbReference>
<evidence type="ECO:0000256" key="13">
    <source>
        <dbReference type="HAMAP-Rule" id="MF_01864"/>
    </source>
</evidence>
<dbReference type="SFLD" id="SFLDG01082">
    <property type="entry name" value="B12-binding_domain_containing"/>
    <property type="match status" value="1"/>
</dbReference>
<evidence type="ECO:0000256" key="6">
    <source>
        <dbReference type="ARBA" id="ARBA00022723"/>
    </source>
</evidence>
<dbReference type="InterPro" id="IPR002792">
    <property type="entry name" value="TRAM_dom"/>
</dbReference>
<dbReference type="Proteomes" id="UP000199627">
    <property type="component" value="Unassembled WGS sequence"/>
</dbReference>
<dbReference type="PROSITE" id="PS51918">
    <property type="entry name" value="RADICAL_SAM"/>
    <property type="match status" value="1"/>
</dbReference>
<keyword evidence="6 13" id="KW-0479">Metal-binding</keyword>
<dbReference type="SFLD" id="SFLDF00413">
    <property type="entry name" value="CDK5RAP1"/>
    <property type="match status" value="1"/>
</dbReference>
<feature type="domain" description="Radical SAM core" evidence="16">
    <location>
        <begin position="247"/>
        <end position="493"/>
    </location>
</feature>
<dbReference type="InterPro" id="IPR023404">
    <property type="entry name" value="rSAM_horseshoe"/>
</dbReference>
<evidence type="ECO:0000259" key="16">
    <source>
        <dbReference type="PROSITE" id="PS51918"/>
    </source>
</evidence>
<organism evidence="17 18">
    <name type="scientific">Chryseobacterium soldanellicola</name>
    <dbReference type="NCBI Taxonomy" id="311333"/>
    <lineage>
        <taxon>Bacteria</taxon>
        <taxon>Pseudomonadati</taxon>
        <taxon>Bacteroidota</taxon>
        <taxon>Flavobacteriia</taxon>
        <taxon>Flavobacteriales</taxon>
        <taxon>Weeksellaceae</taxon>
        <taxon>Chryseobacterium group</taxon>
        <taxon>Chryseobacterium</taxon>
    </lineage>
</organism>
<dbReference type="CDD" id="cd01335">
    <property type="entry name" value="Radical_SAM"/>
    <property type="match status" value="1"/>
</dbReference>
<evidence type="ECO:0000256" key="1">
    <source>
        <dbReference type="ARBA" id="ARBA00003234"/>
    </source>
</evidence>
<evidence type="ECO:0000256" key="2">
    <source>
        <dbReference type="ARBA" id="ARBA00022485"/>
    </source>
</evidence>
<dbReference type="PANTHER" id="PTHR43020">
    <property type="entry name" value="CDK5 REGULATORY SUBUNIT-ASSOCIATED PROTEIN 1"/>
    <property type="match status" value="1"/>
</dbReference>
<feature type="domain" description="TRAM" evidence="14">
    <location>
        <begin position="496"/>
        <end position="560"/>
    </location>
</feature>
<dbReference type="NCBIfam" id="TIGR00089">
    <property type="entry name" value="MiaB/RimO family radical SAM methylthiotransferase"/>
    <property type="match status" value="1"/>
</dbReference>
<evidence type="ECO:0000256" key="10">
    <source>
        <dbReference type="ARBA" id="ARBA00068570"/>
    </source>
</evidence>
<evidence type="ECO:0000259" key="14">
    <source>
        <dbReference type="PROSITE" id="PS50926"/>
    </source>
</evidence>
<evidence type="ECO:0000259" key="15">
    <source>
        <dbReference type="PROSITE" id="PS51449"/>
    </source>
</evidence>
<proteinExistence type="inferred from homology"/>
<dbReference type="NCBIfam" id="TIGR01574">
    <property type="entry name" value="miaB-methiolase"/>
    <property type="match status" value="1"/>
</dbReference>
<dbReference type="InterPro" id="IPR020612">
    <property type="entry name" value="Methylthiotransferase_CS"/>
</dbReference>
<dbReference type="InterPro" id="IPR007197">
    <property type="entry name" value="rSAM"/>
</dbReference>
<dbReference type="SFLD" id="SFLDF00273">
    <property type="entry name" value="(dimethylallyl)adenosine_tRNA"/>
    <property type="match status" value="1"/>
</dbReference>
<evidence type="ECO:0000256" key="3">
    <source>
        <dbReference type="ARBA" id="ARBA00022490"/>
    </source>
</evidence>
<feature type="binding site" evidence="13">
    <location>
        <position position="265"/>
    </location>
    <ligand>
        <name>[4Fe-4S] cluster</name>
        <dbReference type="ChEBI" id="CHEBI:49883"/>
        <label>2</label>
        <note>4Fe-4S-S-AdoMet</note>
    </ligand>
</feature>
<dbReference type="InterPro" id="IPR005839">
    <property type="entry name" value="Methylthiotransferase"/>
</dbReference>